<dbReference type="AlphaFoldDB" id="A0A3S5D377"/>
<gene>
    <name evidence="1" type="ORF">DEVEQU_00649</name>
</gene>
<keyword evidence="2" id="KW-1185">Reference proteome</keyword>
<dbReference type="Pfam" id="PF11335">
    <property type="entry name" value="DUF3137"/>
    <property type="match status" value="1"/>
</dbReference>
<dbReference type="OrthoDB" id="7946579at2"/>
<dbReference type="RefSeq" id="WP_126149122.1">
    <property type="nucleotide sequence ID" value="NZ_JBHTMH010000001.1"/>
</dbReference>
<dbReference type="InterPro" id="IPR021484">
    <property type="entry name" value="DUF3137"/>
</dbReference>
<evidence type="ECO:0000313" key="2">
    <source>
        <dbReference type="Proteomes" id="UP000268844"/>
    </source>
</evidence>
<dbReference type="EMBL" id="UZWD01000009">
    <property type="protein sequence ID" value="VDS03526.1"/>
    <property type="molecule type" value="Genomic_DNA"/>
</dbReference>
<protein>
    <recommendedName>
        <fullName evidence="3">DUF3137 domain-containing protein</fullName>
    </recommendedName>
</protein>
<reference evidence="1 2" key="1">
    <citation type="submission" date="2018-12" db="EMBL/GenBank/DDBJ databases">
        <authorList>
            <person name="Criscuolo A."/>
        </authorList>
    </citation>
    <scope>NUCLEOTIDE SEQUENCE [LARGE SCALE GENOMIC DNA]</scope>
    <source>
        <strain evidence="1">ACIP1116281</strain>
    </source>
</reference>
<accession>A0A3S5D377</accession>
<proteinExistence type="predicted"/>
<dbReference type="Proteomes" id="UP000268844">
    <property type="component" value="Unassembled WGS sequence"/>
</dbReference>
<evidence type="ECO:0000313" key="1">
    <source>
        <dbReference type="EMBL" id="VDS03526.1"/>
    </source>
</evidence>
<name>A0A3S5D377_9HYPH</name>
<evidence type="ECO:0008006" key="3">
    <source>
        <dbReference type="Google" id="ProtNLM"/>
    </source>
</evidence>
<sequence>MSQPTAAPLASGVERGTVDAILTAAEPRRLHTLSSALNLSLATFLTLGAGPALDGSLVWPIAAAMVAVALWQLSQRLWRDLAIAVLAPAIGGRWGQADFSAGWGAVDVERWFADLFSPEGARFTAWRSQGRYHDVDYRLSEMTIWRKRVSNRPRQLDYVMSVEVAVPQAFSGRVDLVPRSGFAGRIDDLIRQVSGTTAQRLEVDPVFDRVFDTIANQSASAETLLTPAFRQAMLTLAARHPGLYLTARFEHGWFSLRLPIPHLVFARASLLRPLTEMAEDADALWWDLTVPHRLIEALMGERDGPLR</sequence>
<organism evidence="1 2">
    <name type="scientific">Devosia equisanguinis</name>
    <dbReference type="NCBI Taxonomy" id="2490941"/>
    <lineage>
        <taxon>Bacteria</taxon>
        <taxon>Pseudomonadati</taxon>
        <taxon>Pseudomonadota</taxon>
        <taxon>Alphaproteobacteria</taxon>
        <taxon>Hyphomicrobiales</taxon>
        <taxon>Devosiaceae</taxon>
        <taxon>Devosia</taxon>
    </lineage>
</organism>